<dbReference type="AlphaFoldDB" id="A0A6B9XXU7"/>
<organism evidence="2">
    <name type="scientific">Picea sitchensis</name>
    <name type="common">Sitka spruce</name>
    <name type="synonym">Pinus sitchensis</name>
    <dbReference type="NCBI Taxonomy" id="3332"/>
    <lineage>
        <taxon>Eukaryota</taxon>
        <taxon>Viridiplantae</taxon>
        <taxon>Streptophyta</taxon>
        <taxon>Embryophyta</taxon>
        <taxon>Tracheophyta</taxon>
        <taxon>Spermatophyta</taxon>
        <taxon>Pinopsida</taxon>
        <taxon>Pinidae</taxon>
        <taxon>Conifers I</taxon>
        <taxon>Pinales</taxon>
        <taxon>Pinaceae</taxon>
        <taxon>Picea</taxon>
    </lineage>
</organism>
<geneLocation type="mitochondrion" evidence="2"/>
<evidence type="ECO:0000256" key="1">
    <source>
        <dbReference type="SAM" id="Phobius"/>
    </source>
</evidence>
<evidence type="ECO:0000313" key="2">
    <source>
        <dbReference type="EMBL" id="QHR91417.1"/>
    </source>
</evidence>
<name>A0A6B9XXU7_PICSI</name>
<keyword evidence="2" id="KW-0496">Mitochondrion</keyword>
<gene>
    <name evidence="2" type="primary">orf05483</name>
    <name evidence="2" type="ORF">Q903MT_gene5451</name>
</gene>
<sequence>MFSPGKGSKDSYYISSFKLVVIMLIHSIGSSLVSKLIKNIPSARKTQLNLTRQAKHHACKAVLMKDYVHLSIE</sequence>
<keyword evidence="1" id="KW-0472">Membrane</keyword>
<protein>
    <submittedName>
        <fullName evidence="2">Uncharacterized protein</fullName>
    </submittedName>
</protein>
<feature type="transmembrane region" description="Helical" evidence="1">
    <location>
        <begin position="12"/>
        <end position="37"/>
    </location>
</feature>
<reference evidence="2" key="1">
    <citation type="submission" date="2019-03" db="EMBL/GenBank/DDBJ databases">
        <title>Largest Complete Mitochondrial Genome of a Gymnosperm, Sitka Spruce (Picea sitchensis), Indicates Complex Physical Structure.</title>
        <authorList>
            <person name="Jackman S.D."/>
            <person name="Coombe L."/>
            <person name="Warren R."/>
            <person name="Kirk H."/>
            <person name="Trinh E."/>
            <person name="McLeod T."/>
            <person name="Pleasance S."/>
            <person name="Pandoh P."/>
            <person name="Zhao Y."/>
            <person name="Coope R."/>
            <person name="Bousquet J."/>
            <person name="Bohlmann J.C."/>
            <person name="Jones S.J.M."/>
            <person name="Birol I."/>
        </authorList>
    </citation>
    <scope>NUCLEOTIDE SEQUENCE</scope>
    <source>
        <strain evidence="2">Q903</strain>
    </source>
</reference>
<keyword evidence="1" id="KW-1133">Transmembrane helix</keyword>
<proteinExistence type="predicted"/>
<accession>A0A6B9XXU7</accession>
<dbReference type="EMBL" id="MK697702">
    <property type="protein sequence ID" value="QHR91417.1"/>
    <property type="molecule type" value="Genomic_DNA"/>
</dbReference>
<keyword evidence="1" id="KW-0812">Transmembrane</keyword>